<reference evidence="1" key="1">
    <citation type="submission" date="2018-05" db="EMBL/GenBank/DDBJ databases">
        <title>Draft genome of Mucuna pruriens seed.</title>
        <authorList>
            <person name="Nnadi N.E."/>
            <person name="Vos R."/>
            <person name="Hasami M.H."/>
            <person name="Devisetty U.K."/>
            <person name="Aguiy J.C."/>
        </authorList>
    </citation>
    <scope>NUCLEOTIDE SEQUENCE [LARGE SCALE GENOMIC DNA]</scope>
    <source>
        <strain evidence="1">JCA_2017</strain>
    </source>
</reference>
<evidence type="ECO:0008006" key="3">
    <source>
        <dbReference type="Google" id="ProtNLM"/>
    </source>
</evidence>
<protein>
    <recommendedName>
        <fullName evidence="3">Reverse transcriptase domain-containing protein</fullName>
    </recommendedName>
</protein>
<evidence type="ECO:0000313" key="2">
    <source>
        <dbReference type="Proteomes" id="UP000257109"/>
    </source>
</evidence>
<dbReference type="Gene3D" id="3.30.70.270">
    <property type="match status" value="1"/>
</dbReference>
<dbReference type="PANTHER" id="PTHR24559">
    <property type="entry name" value="TRANSPOSON TY3-I GAG-POL POLYPROTEIN"/>
    <property type="match status" value="1"/>
</dbReference>
<name>A0A371G212_MUCPR</name>
<accession>A0A371G212</accession>
<dbReference type="EMBL" id="QJKJ01007001">
    <property type="protein sequence ID" value="RDX84589.1"/>
    <property type="molecule type" value="Genomic_DNA"/>
</dbReference>
<dbReference type="SUPFAM" id="SSF56672">
    <property type="entry name" value="DNA/RNA polymerases"/>
    <property type="match status" value="1"/>
</dbReference>
<dbReference type="Proteomes" id="UP000257109">
    <property type="component" value="Unassembled WGS sequence"/>
</dbReference>
<organism evidence="1 2">
    <name type="scientific">Mucuna pruriens</name>
    <name type="common">Velvet bean</name>
    <name type="synonym">Dolichos pruriens</name>
    <dbReference type="NCBI Taxonomy" id="157652"/>
    <lineage>
        <taxon>Eukaryota</taxon>
        <taxon>Viridiplantae</taxon>
        <taxon>Streptophyta</taxon>
        <taxon>Embryophyta</taxon>
        <taxon>Tracheophyta</taxon>
        <taxon>Spermatophyta</taxon>
        <taxon>Magnoliopsida</taxon>
        <taxon>eudicotyledons</taxon>
        <taxon>Gunneridae</taxon>
        <taxon>Pentapetalae</taxon>
        <taxon>rosids</taxon>
        <taxon>fabids</taxon>
        <taxon>Fabales</taxon>
        <taxon>Fabaceae</taxon>
        <taxon>Papilionoideae</taxon>
        <taxon>50 kb inversion clade</taxon>
        <taxon>NPAAA clade</taxon>
        <taxon>indigoferoid/millettioid clade</taxon>
        <taxon>Phaseoleae</taxon>
        <taxon>Mucuna</taxon>
    </lineage>
</organism>
<keyword evidence="2" id="KW-1185">Reference proteome</keyword>
<dbReference type="InterPro" id="IPR053134">
    <property type="entry name" value="RNA-dir_DNA_polymerase"/>
</dbReference>
<dbReference type="Gene3D" id="3.10.10.10">
    <property type="entry name" value="HIV Type 1 Reverse Transcriptase, subunit A, domain 1"/>
    <property type="match status" value="1"/>
</dbReference>
<gene>
    <name evidence="1" type="ORF">CR513_34334</name>
</gene>
<proteinExistence type="predicted"/>
<sequence length="103" mass="11748">MFAWSPTDMPDIDSDFLCHRLSISLGVHLVSQKKRWLGEEKKRAVKAETTKKPSGKWRICTYYTDLNKACRKDPYPLLSIDALVDGASICDLLNFKDAYSGYN</sequence>
<evidence type="ECO:0000313" key="1">
    <source>
        <dbReference type="EMBL" id="RDX84589.1"/>
    </source>
</evidence>
<dbReference type="PANTHER" id="PTHR24559:SF444">
    <property type="entry name" value="REVERSE TRANSCRIPTASE DOMAIN-CONTAINING PROTEIN"/>
    <property type="match status" value="1"/>
</dbReference>
<dbReference type="OrthoDB" id="1928766at2759"/>
<comment type="caution">
    <text evidence="1">The sequence shown here is derived from an EMBL/GenBank/DDBJ whole genome shotgun (WGS) entry which is preliminary data.</text>
</comment>
<dbReference type="InterPro" id="IPR043128">
    <property type="entry name" value="Rev_trsase/Diguanyl_cyclase"/>
</dbReference>
<dbReference type="AlphaFoldDB" id="A0A371G212"/>
<dbReference type="InterPro" id="IPR043502">
    <property type="entry name" value="DNA/RNA_pol_sf"/>
</dbReference>
<feature type="non-terminal residue" evidence="1">
    <location>
        <position position="1"/>
    </location>
</feature>